<protein>
    <submittedName>
        <fullName evidence="3">CDP-alcohol phosphatidyltransferase</fullName>
        <ecNumber evidence="3">2.7.8.-</ecNumber>
    </submittedName>
</protein>
<sequence>MLEQYREWARPHLDRLSNPFLRFAPRTLSWTSFLLFVLAAGIFVALGLSASLPPLVAPLLFLGAGTAIFLGGIFDALDGHVARRRHLQSEAGDLLDHVLDRYADLALLLGIAVSGWANPTLALLALVSLLLVSYMGTQAQAVLGRRQYRGLLGRADRILLLSLVSWVMGFWVLGNRFFPGPVLIPYRFVVAGVALTPVDLVLLYFVVAGQITAVYRARRTWQELPPLLPRRRRRPPPLPPTPVVVQGVPKERRVRAEPGAGVVPLPTTEPRGDHGRALRWGVPFPPVVPPDLLHLVPGDR</sequence>
<comment type="caution">
    <text evidence="3">The sequence shown here is derived from an EMBL/GenBank/DDBJ whole genome shotgun (WGS) entry which is preliminary data.</text>
</comment>
<feature type="transmembrane region" description="Helical" evidence="2">
    <location>
        <begin position="186"/>
        <end position="209"/>
    </location>
</feature>
<dbReference type="GO" id="GO:0016020">
    <property type="term" value="C:membrane"/>
    <property type="evidence" value="ECO:0007669"/>
    <property type="project" value="InterPro"/>
</dbReference>
<keyword evidence="1 3" id="KW-0808">Transferase</keyword>
<gene>
    <name evidence="3" type="ORF">B1B_03403</name>
</gene>
<keyword evidence="2" id="KW-0812">Transmembrane</keyword>
<dbReference type="Gene3D" id="1.20.120.1760">
    <property type="match status" value="1"/>
</dbReference>
<feature type="transmembrane region" description="Helical" evidence="2">
    <location>
        <begin position="28"/>
        <end position="49"/>
    </location>
</feature>
<feature type="transmembrane region" description="Helical" evidence="2">
    <location>
        <begin position="98"/>
        <end position="117"/>
    </location>
</feature>
<proteinExistence type="predicted"/>
<evidence type="ECO:0000256" key="1">
    <source>
        <dbReference type="ARBA" id="ARBA00022679"/>
    </source>
</evidence>
<feature type="non-terminal residue" evidence="3">
    <location>
        <position position="300"/>
    </location>
</feature>
<keyword evidence="2" id="KW-1133">Transmembrane helix</keyword>
<accession>T1BWW5</accession>
<dbReference type="PROSITE" id="PS00379">
    <property type="entry name" value="CDP_ALCOHOL_P_TRANSF"/>
    <property type="match status" value="1"/>
</dbReference>
<evidence type="ECO:0000313" key="3">
    <source>
        <dbReference type="EMBL" id="EQD73083.1"/>
    </source>
</evidence>
<evidence type="ECO:0000256" key="2">
    <source>
        <dbReference type="SAM" id="Phobius"/>
    </source>
</evidence>
<dbReference type="Pfam" id="PF01066">
    <property type="entry name" value="CDP-OH_P_transf"/>
    <property type="match status" value="1"/>
</dbReference>
<feature type="transmembrane region" description="Helical" evidence="2">
    <location>
        <begin position="123"/>
        <end position="143"/>
    </location>
</feature>
<name>T1BWW5_9ZZZZ</name>
<feature type="transmembrane region" description="Helical" evidence="2">
    <location>
        <begin position="155"/>
        <end position="174"/>
    </location>
</feature>
<dbReference type="EMBL" id="AUZY01002094">
    <property type="protein sequence ID" value="EQD73083.1"/>
    <property type="molecule type" value="Genomic_DNA"/>
</dbReference>
<dbReference type="GO" id="GO:0008654">
    <property type="term" value="P:phospholipid biosynthetic process"/>
    <property type="evidence" value="ECO:0007669"/>
    <property type="project" value="InterPro"/>
</dbReference>
<organism evidence="3">
    <name type="scientific">mine drainage metagenome</name>
    <dbReference type="NCBI Taxonomy" id="410659"/>
    <lineage>
        <taxon>unclassified sequences</taxon>
        <taxon>metagenomes</taxon>
        <taxon>ecological metagenomes</taxon>
    </lineage>
</organism>
<dbReference type="InterPro" id="IPR043130">
    <property type="entry name" value="CDP-OH_PTrfase_TM_dom"/>
</dbReference>
<feature type="transmembrane region" description="Helical" evidence="2">
    <location>
        <begin position="55"/>
        <end position="77"/>
    </location>
</feature>
<dbReference type="EC" id="2.7.8.-" evidence="3"/>
<dbReference type="GO" id="GO:0016780">
    <property type="term" value="F:phosphotransferase activity, for other substituted phosphate groups"/>
    <property type="evidence" value="ECO:0007669"/>
    <property type="project" value="InterPro"/>
</dbReference>
<dbReference type="InterPro" id="IPR000462">
    <property type="entry name" value="CDP-OH_P_trans"/>
</dbReference>
<reference evidence="3" key="2">
    <citation type="journal article" date="2014" name="ISME J.">
        <title>Microbial stratification in low pH oxic and suboxic macroscopic growths along an acid mine drainage.</title>
        <authorList>
            <person name="Mendez-Garcia C."/>
            <person name="Mesa V."/>
            <person name="Sprenger R.R."/>
            <person name="Richter M."/>
            <person name="Diez M.S."/>
            <person name="Solano J."/>
            <person name="Bargiela R."/>
            <person name="Golyshina O.V."/>
            <person name="Manteca A."/>
            <person name="Ramos J.L."/>
            <person name="Gallego J.R."/>
            <person name="Llorente I."/>
            <person name="Martins Dos Santos V.A."/>
            <person name="Jensen O.N."/>
            <person name="Pelaez A.I."/>
            <person name="Sanchez J."/>
            <person name="Ferrer M."/>
        </authorList>
    </citation>
    <scope>NUCLEOTIDE SEQUENCE</scope>
</reference>
<dbReference type="AlphaFoldDB" id="T1BWW5"/>
<reference evidence="3" key="1">
    <citation type="submission" date="2013-08" db="EMBL/GenBank/DDBJ databases">
        <authorList>
            <person name="Mendez C."/>
            <person name="Richter M."/>
            <person name="Ferrer M."/>
            <person name="Sanchez J."/>
        </authorList>
    </citation>
    <scope>NUCLEOTIDE SEQUENCE</scope>
</reference>
<keyword evidence="2" id="KW-0472">Membrane</keyword>
<dbReference type="InterPro" id="IPR048254">
    <property type="entry name" value="CDP_ALCOHOL_P_TRANSF_CS"/>
</dbReference>